<evidence type="ECO:0000313" key="11">
    <source>
        <dbReference type="EMBL" id="ODV81277.1"/>
    </source>
</evidence>
<accession>A0A1E4SPD4</accession>
<evidence type="ECO:0000256" key="10">
    <source>
        <dbReference type="SAM" id="Phobius"/>
    </source>
</evidence>
<feature type="transmembrane region" description="Helical" evidence="10">
    <location>
        <begin position="128"/>
        <end position="148"/>
    </location>
</feature>
<evidence type="ECO:0000256" key="8">
    <source>
        <dbReference type="ARBA" id="ARBA00023136"/>
    </source>
</evidence>
<keyword evidence="5 9" id="KW-1000">Mitochondrion outer membrane</keyword>
<evidence type="ECO:0000256" key="9">
    <source>
        <dbReference type="PIRNR" id="PIRNR008835"/>
    </source>
</evidence>
<dbReference type="STRING" id="984487.A0A1E4SPD4"/>
<dbReference type="Pfam" id="PF14852">
    <property type="entry name" value="Fis1_TPR_N"/>
    <property type="match status" value="1"/>
</dbReference>
<keyword evidence="4 10" id="KW-0812">Transmembrane</keyword>
<evidence type="ECO:0000256" key="3">
    <source>
        <dbReference type="ARBA" id="ARBA00014314"/>
    </source>
</evidence>
<dbReference type="OrthoDB" id="421154at2759"/>
<dbReference type="PIRSF" id="PIRSF008835">
    <property type="entry name" value="TPR_repeat_11_Fis1"/>
    <property type="match status" value="1"/>
</dbReference>
<dbReference type="PANTHER" id="PTHR13247:SF0">
    <property type="entry name" value="MITOCHONDRIAL FISSION 1 PROTEIN"/>
    <property type="match status" value="1"/>
</dbReference>
<protein>
    <recommendedName>
        <fullName evidence="3 9">Mitochondrial fission 1 protein</fullName>
    </recommendedName>
</protein>
<dbReference type="InterPro" id="IPR016543">
    <property type="entry name" value="Fis1"/>
</dbReference>
<sequence>MFGQQVYPALEELKQPLSPKQLEILRNQVKAEDPMPSPQSLFNLAWGLIKSNIHKQQLEGIKILTKIYKDVPAMRRESLYYLSLGSYKVGDYTNARRYVEVLLDGEPDNAQAKALKDSIDDKVTRDGLIGLGIAGGLLAVGVGILGGVMRRKR</sequence>
<comment type="subcellular location">
    <subcellularLocation>
        <location evidence="1">Mitochondrion outer membrane</location>
        <topology evidence="1">Single-pass membrane protein</topology>
    </subcellularLocation>
</comment>
<dbReference type="GeneID" id="30984203"/>
<dbReference type="GO" id="GO:0016559">
    <property type="term" value="P:peroxisome fission"/>
    <property type="evidence" value="ECO:0007669"/>
    <property type="project" value="EnsemblFungi"/>
</dbReference>
<dbReference type="GO" id="GO:0005778">
    <property type="term" value="C:peroxisomal membrane"/>
    <property type="evidence" value="ECO:0007669"/>
    <property type="project" value="TreeGrafter"/>
</dbReference>
<dbReference type="GO" id="GO:0090141">
    <property type="term" value="P:positive regulation of mitochondrial fission"/>
    <property type="evidence" value="ECO:0007669"/>
    <property type="project" value="EnsemblFungi"/>
</dbReference>
<evidence type="ECO:0000313" key="12">
    <source>
        <dbReference type="Proteomes" id="UP000094285"/>
    </source>
</evidence>
<keyword evidence="6 10" id="KW-1133">Transmembrane helix</keyword>
<organism evidence="11 12">
    <name type="scientific">Suhomyces tanzawaensis NRRL Y-17324</name>
    <dbReference type="NCBI Taxonomy" id="984487"/>
    <lineage>
        <taxon>Eukaryota</taxon>
        <taxon>Fungi</taxon>
        <taxon>Dikarya</taxon>
        <taxon>Ascomycota</taxon>
        <taxon>Saccharomycotina</taxon>
        <taxon>Pichiomycetes</taxon>
        <taxon>Debaryomycetaceae</taxon>
        <taxon>Suhomyces</taxon>
    </lineage>
</organism>
<dbReference type="AlphaFoldDB" id="A0A1E4SPD4"/>
<dbReference type="EMBL" id="KV453910">
    <property type="protein sequence ID" value="ODV81277.1"/>
    <property type="molecule type" value="Genomic_DNA"/>
</dbReference>
<evidence type="ECO:0000256" key="6">
    <source>
        <dbReference type="ARBA" id="ARBA00022989"/>
    </source>
</evidence>
<name>A0A1E4SPD4_9ASCO</name>
<dbReference type="Pfam" id="PF14853">
    <property type="entry name" value="Fis1_TPR_C"/>
    <property type="match status" value="1"/>
</dbReference>
<proteinExistence type="inferred from homology"/>
<dbReference type="GO" id="GO:0000422">
    <property type="term" value="P:autophagy of mitochondrion"/>
    <property type="evidence" value="ECO:0007669"/>
    <property type="project" value="TreeGrafter"/>
</dbReference>
<evidence type="ECO:0000256" key="4">
    <source>
        <dbReference type="ARBA" id="ARBA00022692"/>
    </source>
</evidence>
<keyword evidence="7 9" id="KW-0496">Mitochondrion</keyword>
<evidence type="ECO:0000256" key="7">
    <source>
        <dbReference type="ARBA" id="ARBA00023128"/>
    </source>
</evidence>
<dbReference type="InterPro" id="IPR028058">
    <property type="entry name" value="Fis1_TPR_N"/>
</dbReference>
<dbReference type="GO" id="GO:0005741">
    <property type="term" value="C:mitochondrial outer membrane"/>
    <property type="evidence" value="ECO:0007669"/>
    <property type="project" value="UniProtKB-SubCell"/>
</dbReference>
<reference evidence="12" key="1">
    <citation type="submission" date="2016-05" db="EMBL/GenBank/DDBJ databases">
        <title>Comparative genomics of biotechnologically important yeasts.</title>
        <authorList>
            <consortium name="DOE Joint Genome Institute"/>
            <person name="Riley R."/>
            <person name="Haridas S."/>
            <person name="Wolfe K.H."/>
            <person name="Lopes M.R."/>
            <person name="Hittinger C.T."/>
            <person name="Goker M."/>
            <person name="Salamov A."/>
            <person name="Wisecaver J."/>
            <person name="Long T.M."/>
            <person name="Aerts A.L."/>
            <person name="Barry K."/>
            <person name="Choi C."/>
            <person name="Clum A."/>
            <person name="Coughlan A.Y."/>
            <person name="Deshpande S."/>
            <person name="Douglass A.P."/>
            <person name="Hanson S.J."/>
            <person name="Klenk H.-P."/>
            <person name="Labutti K."/>
            <person name="Lapidus A."/>
            <person name="Lindquist E."/>
            <person name="Lipzen A."/>
            <person name="Meier-Kolthoff J.P."/>
            <person name="Ohm R.A."/>
            <person name="Otillar R.P."/>
            <person name="Pangilinan J."/>
            <person name="Peng Y."/>
            <person name="Rokas A."/>
            <person name="Rosa C.A."/>
            <person name="Scheuner C."/>
            <person name="Sibirny A.A."/>
            <person name="Slot J.C."/>
            <person name="Stielow J.B."/>
            <person name="Sun H."/>
            <person name="Kurtzman C.P."/>
            <person name="Blackwell M."/>
            <person name="Grigoriev I.V."/>
            <person name="Jeffries T.W."/>
        </authorList>
    </citation>
    <scope>NUCLEOTIDE SEQUENCE [LARGE SCALE GENOMIC DNA]</scope>
    <source>
        <strain evidence="12">NRRL Y-17324</strain>
    </source>
</reference>
<dbReference type="PANTHER" id="PTHR13247">
    <property type="entry name" value="TETRATRICOPEPTIDE REPEAT PROTEIN 11 TPR REPEAT PROTEIN 11"/>
    <property type="match status" value="1"/>
</dbReference>
<evidence type="ECO:0000256" key="5">
    <source>
        <dbReference type="ARBA" id="ARBA00022787"/>
    </source>
</evidence>
<dbReference type="SUPFAM" id="SSF48452">
    <property type="entry name" value="TPR-like"/>
    <property type="match status" value="1"/>
</dbReference>
<dbReference type="CDD" id="cd12212">
    <property type="entry name" value="Fis1"/>
    <property type="match status" value="1"/>
</dbReference>
<comment type="similarity">
    <text evidence="2 9">Belongs to the FIS1 family.</text>
</comment>
<comment type="domain">
    <text evidence="9">The C-terminus is required for mitochondrial localization, while the N-terminus is necessary for mitochondrial fission.</text>
</comment>
<dbReference type="InterPro" id="IPR011990">
    <property type="entry name" value="TPR-like_helical_dom_sf"/>
</dbReference>
<dbReference type="GO" id="GO:0000266">
    <property type="term" value="P:mitochondrial fission"/>
    <property type="evidence" value="ECO:0007669"/>
    <property type="project" value="UniProtKB-UniRule"/>
</dbReference>
<keyword evidence="12" id="KW-1185">Reference proteome</keyword>
<evidence type="ECO:0000256" key="2">
    <source>
        <dbReference type="ARBA" id="ARBA00008937"/>
    </source>
</evidence>
<keyword evidence="8 9" id="KW-0472">Membrane</keyword>
<dbReference type="InterPro" id="IPR028061">
    <property type="entry name" value="Fis1_TPR_C"/>
</dbReference>
<comment type="function">
    <text evidence="9">Has a role in mitochondrial fission.</text>
</comment>
<evidence type="ECO:0000256" key="1">
    <source>
        <dbReference type="ARBA" id="ARBA00004572"/>
    </source>
</evidence>
<dbReference type="InterPro" id="IPR033745">
    <property type="entry name" value="Fis1_cytosol"/>
</dbReference>
<gene>
    <name evidence="11" type="ORF">CANTADRAFT_5232</name>
</gene>
<dbReference type="Gene3D" id="1.25.40.10">
    <property type="entry name" value="Tetratricopeptide repeat domain"/>
    <property type="match status" value="1"/>
</dbReference>
<dbReference type="RefSeq" id="XP_020066399.1">
    <property type="nucleotide sequence ID" value="XM_020210067.1"/>
</dbReference>
<dbReference type="Proteomes" id="UP000094285">
    <property type="component" value="Unassembled WGS sequence"/>
</dbReference>